<dbReference type="CDD" id="cd02216">
    <property type="entry name" value="cupin_GDO-like_N"/>
    <property type="match status" value="1"/>
</dbReference>
<dbReference type="Proteomes" id="UP000063429">
    <property type="component" value="Chromosome"/>
</dbReference>
<organism evidence="5 6">
    <name type="scientific">Herbaspirillum hiltneri N3</name>
    <dbReference type="NCBI Taxonomy" id="1262470"/>
    <lineage>
        <taxon>Bacteria</taxon>
        <taxon>Pseudomonadati</taxon>
        <taxon>Pseudomonadota</taxon>
        <taxon>Betaproteobacteria</taxon>
        <taxon>Burkholderiales</taxon>
        <taxon>Oxalobacteraceae</taxon>
        <taxon>Herbaspirillum</taxon>
    </lineage>
</organism>
<dbReference type="CDD" id="cd06992">
    <property type="entry name" value="cupin_GDO-like_C"/>
    <property type="match status" value="1"/>
</dbReference>
<dbReference type="NCBIfam" id="TIGR02272">
    <property type="entry name" value="gentisate_1_2"/>
    <property type="match status" value="1"/>
</dbReference>
<feature type="domain" description="Cupin type-2" evidence="4">
    <location>
        <begin position="99"/>
        <end position="166"/>
    </location>
</feature>
<dbReference type="EMBL" id="CP011409">
    <property type="protein sequence ID" value="AKZ63175.1"/>
    <property type="molecule type" value="Genomic_DNA"/>
</dbReference>
<protein>
    <recommendedName>
        <fullName evidence="3">Gentisate 1,2-dioxygenase</fullName>
        <ecNumber evidence="3">1.13.11.4</ecNumber>
    </recommendedName>
</protein>
<dbReference type="InterPro" id="IPR013096">
    <property type="entry name" value="Cupin_2"/>
</dbReference>
<feature type="domain" description="Cupin type-2" evidence="4">
    <location>
        <begin position="287"/>
        <end position="330"/>
    </location>
</feature>
<proteinExistence type="predicted"/>
<dbReference type="PANTHER" id="PTHR41517:SF1">
    <property type="entry name" value="CUPIN"/>
    <property type="match status" value="1"/>
</dbReference>
<evidence type="ECO:0000313" key="6">
    <source>
        <dbReference type="Proteomes" id="UP000063429"/>
    </source>
</evidence>
<keyword evidence="2" id="KW-0560">Oxidoreductase</keyword>
<dbReference type="InterPro" id="IPR014710">
    <property type="entry name" value="RmlC-like_jellyroll"/>
</dbReference>
<keyword evidence="6" id="KW-1185">Reference proteome</keyword>
<dbReference type="Pfam" id="PF07883">
    <property type="entry name" value="Cupin_2"/>
    <property type="match status" value="2"/>
</dbReference>
<evidence type="ECO:0000313" key="5">
    <source>
        <dbReference type="EMBL" id="AKZ63175.1"/>
    </source>
</evidence>
<dbReference type="InterPro" id="IPR011960">
    <property type="entry name" value="Gentisate_dOase"/>
</dbReference>
<dbReference type="RefSeq" id="WP_053197508.1">
    <property type="nucleotide sequence ID" value="NZ_CP011409.1"/>
</dbReference>
<name>A0ABM5V174_9BURK</name>
<sequence>MSTSNAAAIVDTKATRRDFYSRIDPANLAPLWEQLHNLVTRTPASACRAVHWPYRQVREYLREAGELITAEEAIRRVLILENPGLRGQAAATTSLYAGLQLILPGEIAPPHRHTQSALRLILEGEGAYTSVEGEKTPMKRGDFVITPSWTWHEHGNETDQPMVWLDGLDVPLVAMLDASFAENTGDQKAPSPQKSAGDSKARYGSNLLPVDYVAPTPASPLFSYPYADTLAALRTLAAGDAPDACHGHKLRYANPVTGGHPMPTIGAYIQLLPDVFSTAPYRCSAGTVFAVIDGAVTVTLDDRTFTAQPNDVFVIPSWAKHHFEAHGETTLFSFSDRPVQEVLGLWREQR</sequence>
<evidence type="ECO:0000256" key="3">
    <source>
        <dbReference type="NCBIfam" id="TIGR02272"/>
    </source>
</evidence>
<accession>A0ABM5V174</accession>
<dbReference type="InterPro" id="IPR011051">
    <property type="entry name" value="RmlC_Cupin_sf"/>
</dbReference>
<reference evidence="6" key="1">
    <citation type="journal article" date="2015" name="Genome Announc.">
        <title>Complete Genome Sequence of Herbaspirillum hiltneri N3 (DSM 17495), Isolated from Surface-Sterilized Wheat Roots.</title>
        <authorList>
            <person name="Guizelini D."/>
            <person name="Saizaki P.M."/>
            <person name="Coimbra N.A."/>
            <person name="Weiss V.A."/>
            <person name="Faoro H."/>
            <person name="Sfeir M.Z."/>
            <person name="Baura V.A."/>
            <person name="Monteiro R.A."/>
            <person name="Chubatsu L.S."/>
            <person name="Souza E.M."/>
            <person name="Cruz L.M."/>
            <person name="Pedrosa F.O."/>
            <person name="Raittz R.T."/>
            <person name="Marchaukoski J.N."/>
            <person name="Steffens M.B."/>
        </authorList>
    </citation>
    <scope>NUCLEOTIDE SEQUENCE [LARGE SCALE GENOMIC DNA]</scope>
    <source>
        <strain evidence="6">N3</strain>
    </source>
</reference>
<gene>
    <name evidence="5" type="ORF">F506_11270</name>
</gene>
<dbReference type="Gene3D" id="2.60.120.10">
    <property type="entry name" value="Jelly Rolls"/>
    <property type="match status" value="1"/>
</dbReference>
<keyword evidence="1" id="KW-0223">Dioxygenase</keyword>
<evidence type="ECO:0000259" key="4">
    <source>
        <dbReference type="Pfam" id="PF07883"/>
    </source>
</evidence>
<dbReference type="PANTHER" id="PTHR41517">
    <property type="entry name" value="1,2-DIOXYGENASE PROTEIN-RELATED"/>
    <property type="match status" value="1"/>
</dbReference>
<evidence type="ECO:0000256" key="1">
    <source>
        <dbReference type="ARBA" id="ARBA00022964"/>
    </source>
</evidence>
<evidence type="ECO:0000256" key="2">
    <source>
        <dbReference type="ARBA" id="ARBA00023002"/>
    </source>
</evidence>
<dbReference type="InterPro" id="IPR047183">
    <property type="entry name" value="GDO-like"/>
</dbReference>
<dbReference type="SUPFAM" id="SSF51182">
    <property type="entry name" value="RmlC-like cupins"/>
    <property type="match status" value="1"/>
</dbReference>
<dbReference type="EC" id="1.13.11.4" evidence="3"/>